<dbReference type="EMBL" id="CP136137">
    <property type="protein sequence ID" value="WYY09422.1"/>
    <property type="molecule type" value="Genomic_DNA"/>
</dbReference>
<dbReference type="RefSeq" id="WP_066163349.1">
    <property type="nucleotide sequence ID" value="NZ_CP136137.1"/>
</dbReference>
<evidence type="ECO:0000313" key="2">
    <source>
        <dbReference type="EMBL" id="WYY09422.1"/>
    </source>
</evidence>
<gene>
    <name evidence="2" type="ORF">RVF87_10300</name>
</gene>
<accession>A0ABZ2U775</accession>
<keyword evidence="1" id="KW-1133">Transmembrane helix</keyword>
<evidence type="ECO:0000313" key="3">
    <source>
        <dbReference type="Proteomes" id="UP001479933"/>
    </source>
</evidence>
<evidence type="ECO:0000256" key="1">
    <source>
        <dbReference type="SAM" id="Phobius"/>
    </source>
</evidence>
<keyword evidence="1" id="KW-0472">Membrane</keyword>
<sequence length="190" mass="20061">MTAPHDHPAPTTRDVADEPAAGPVAFPGAAVAGGLLAVLLLVGCGLLVRDLLAEAGVIDGDTWVHRAAVALGTQTWTTWMWAVPIGCAVIGLGTLWLALKPRRRTHVMMADHPIVWTRPVDVARRISAAVSDLPDVRHAVTVVGRRRIRVLVTATGPVDSERVAQSAREAAGSAAVAHRIGVKIRRGVRS</sequence>
<feature type="transmembrane region" description="Helical" evidence="1">
    <location>
        <begin position="24"/>
        <end position="48"/>
    </location>
</feature>
<evidence type="ECO:0008006" key="4">
    <source>
        <dbReference type="Google" id="ProtNLM"/>
    </source>
</evidence>
<feature type="transmembrane region" description="Helical" evidence="1">
    <location>
        <begin position="79"/>
        <end position="99"/>
    </location>
</feature>
<keyword evidence="1" id="KW-0812">Transmembrane</keyword>
<keyword evidence="3" id="KW-1185">Reference proteome</keyword>
<protein>
    <recommendedName>
        <fullName evidence="4">Alkaline shock response membrane anchor protein AmaP</fullName>
    </recommendedName>
</protein>
<name>A0ABZ2U775_9ACTN</name>
<reference evidence="2 3" key="1">
    <citation type="journal article" date="2023" name="Virus Evol.">
        <title>Computational host range prediction-The good, the bad, and the ugly.</title>
        <authorList>
            <person name="Howell A.A."/>
            <person name="Versoza C.J."/>
            <person name="Pfeifer S.P."/>
        </authorList>
    </citation>
    <scope>NUCLEOTIDE SEQUENCE [LARGE SCALE GENOMIC DNA]</scope>
    <source>
        <strain evidence="2 3">1610/1b</strain>
    </source>
</reference>
<organism evidence="2 3">
    <name type="scientific">Gordonia hydrophobica</name>
    <dbReference type="NCBI Taxonomy" id="40516"/>
    <lineage>
        <taxon>Bacteria</taxon>
        <taxon>Bacillati</taxon>
        <taxon>Actinomycetota</taxon>
        <taxon>Actinomycetes</taxon>
        <taxon>Mycobacteriales</taxon>
        <taxon>Gordoniaceae</taxon>
        <taxon>Gordonia</taxon>
    </lineage>
</organism>
<proteinExistence type="predicted"/>
<dbReference type="Proteomes" id="UP001479933">
    <property type="component" value="Chromosome"/>
</dbReference>